<dbReference type="EMBL" id="CABQ01000278">
    <property type="protein sequence ID" value="CBI08819.1"/>
    <property type="molecule type" value="Genomic_DNA"/>
</dbReference>
<dbReference type="AlphaFoldDB" id="E6QNJ8"/>
<accession>E6QNJ8</accession>
<proteinExistence type="predicted"/>
<reference evidence="1" key="1">
    <citation type="submission" date="2009-10" db="EMBL/GenBank/DDBJ databases">
        <title>Diversity of trophic interactions inside an arsenic-rich microbial ecosystem.</title>
        <authorList>
            <person name="Bertin P.N."/>
            <person name="Heinrich-Salmeron A."/>
            <person name="Pelletier E."/>
            <person name="Goulhen-Chollet F."/>
            <person name="Arsene-Ploetze F."/>
            <person name="Gallien S."/>
            <person name="Calteau A."/>
            <person name="Vallenet D."/>
            <person name="Casiot C."/>
            <person name="Chane-Woon-Ming B."/>
            <person name="Giloteaux L."/>
            <person name="Barakat M."/>
            <person name="Bonnefoy V."/>
            <person name="Bruneel O."/>
            <person name="Chandler M."/>
            <person name="Cleiss J."/>
            <person name="Duran R."/>
            <person name="Elbaz-Poulichet F."/>
            <person name="Fonknechten N."/>
            <person name="Lauga B."/>
            <person name="Mornico D."/>
            <person name="Ortet P."/>
            <person name="Schaeffer C."/>
            <person name="Siguier P."/>
            <person name="Alexander Thil Smith A."/>
            <person name="Van Dorsselaer A."/>
            <person name="Weissenbach J."/>
            <person name="Medigue C."/>
            <person name="Le Paslier D."/>
        </authorList>
    </citation>
    <scope>NUCLEOTIDE SEQUENCE</scope>
</reference>
<protein>
    <submittedName>
        <fullName evidence="1">Uncharacterized protein</fullName>
    </submittedName>
</protein>
<name>E6QNJ8_9ZZZZ</name>
<sequence length="40" mass="3904">MKSGPTAQPASANAIAMAEHESLAGSFGATINSVVPAFTA</sequence>
<organism evidence="1">
    <name type="scientific">mine drainage metagenome</name>
    <dbReference type="NCBI Taxonomy" id="410659"/>
    <lineage>
        <taxon>unclassified sequences</taxon>
        <taxon>metagenomes</taxon>
        <taxon>ecological metagenomes</taxon>
    </lineage>
</organism>
<comment type="caution">
    <text evidence="1">The sequence shown here is derived from an EMBL/GenBank/DDBJ whole genome shotgun (WGS) entry which is preliminary data.</text>
</comment>
<evidence type="ECO:0000313" key="1">
    <source>
        <dbReference type="EMBL" id="CBI08819.1"/>
    </source>
</evidence>
<gene>
    <name evidence="1" type="ORF">CARN6_2334</name>
</gene>